<protein>
    <submittedName>
        <fullName evidence="10">Uncharacterized protein</fullName>
    </submittedName>
</protein>
<dbReference type="InterPro" id="IPR019358">
    <property type="entry name" value="NEMP_fam"/>
</dbReference>
<feature type="transmembrane region" description="Helical" evidence="9">
    <location>
        <begin position="543"/>
        <end position="562"/>
    </location>
</feature>
<dbReference type="EMBL" id="LR899711">
    <property type="protein sequence ID" value="CAD7241906.1"/>
    <property type="molecule type" value="Genomic_DNA"/>
</dbReference>
<dbReference type="PANTHER" id="PTHR13598:SF1">
    <property type="entry name" value="AT07567P-RELATED"/>
    <property type="match status" value="1"/>
</dbReference>
<evidence type="ECO:0000256" key="9">
    <source>
        <dbReference type="SAM" id="Phobius"/>
    </source>
</evidence>
<dbReference type="Proteomes" id="UP000677054">
    <property type="component" value="Unassembled WGS sequence"/>
</dbReference>
<name>A0A7R9A3V4_9CRUS</name>
<keyword evidence="6 9" id="KW-0472">Membrane</keyword>
<keyword evidence="5 9" id="KW-1133">Transmembrane helix</keyword>
<dbReference type="GO" id="GO:0005637">
    <property type="term" value="C:nuclear inner membrane"/>
    <property type="evidence" value="ECO:0007669"/>
    <property type="project" value="UniProtKB-SubCell"/>
</dbReference>
<reference evidence="10" key="1">
    <citation type="submission" date="2020-11" db="EMBL/GenBank/DDBJ databases">
        <authorList>
            <person name="Tran Van P."/>
        </authorList>
    </citation>
    <scope>NUCLEOTIDE SEQUENCE</scope>
</reference>
<dbReference type="EMBL" id="CAJPEV010000194">
    <property type="protein sequence ID" value="CAG0882125.1"/>
    <property type="molecule type" value="Genomic_DNA"/>
</dbReference>
<keyword evidence="11" id="KW-1185">Reference proteome</keyword>
<organism evidence="10">
    <name type="scientific">Darwinula stevensoni</name>
    <dbReference type="NCBI Taxonomy" id="69355"/>
    <lineage>
        <taxon>Eukaryota</taxon>
        <taxon>Metazoa</taxon>
        <taxon>Ecdysozoa</taxon>
        <taxon>Arthropoda</taxon>
        <taxon>Crustacea</taxon>
        <taxon>Oligostraca</taxon>
        <taxon>Ostracoda</taxon>
        <taxon>Podocopa</taxon>
        <taxon>Podocopida</taxon>
        <taxon>Darwinulocopina</taxon>
        <taxon>Darwinuloidea</taxon>
        <taxon>Darwinulidae</taxon>
        <taxon>Darwinula</taxon>
    </lineage>
</organism>
<proteinExistence type="inferred from homology"/>
<feature type="region of interest" description="Disordered" evidence="8">
    <location>
        <begin position="663"/>
        <end position="726"/>
    </location>
</feature>
<dbReference type="Pfam" id="PF10225">
    <property type="entry name" value="NEMP"/>
    <property type="match status" value="1"/>
</dbReference>
<feature type="compositionally biased region" description="Basic and acidic residues" evidence="8">
    <location>
        <begin position="689"/>
        <end position="702"/>
    </location>
</feature>
<dbReference type="PANTHER" id="PTHR13598">
    <property type="entry name" value="AT07567P-RELATED"/>
    <property type="match status" value="1"/>
</dbReference>
<evidence type="ECO:0000256" key="3">
    <source>
        <dbReference type="ARBA" id="ARBA00022692"/>
    </source>
</evidence>
<dbReference type="OrthoDB" id="509138at2759"/>
<keyword evidence="4" id="KW-0732">Signal</keyword>
<evidence type="ECO:0000313" key="10">
    <source>
        <dbReference type="EMBL" id="CAD7241906.1"/>
    </source>
</evidence>
<accession>A0A7R9A3V4</accession>
<gene>
    <name evidence="10" type="ORF">DSTB1V02_LOCUS1882</name>
</gene>
<evidence type="ECO:0000256" key="1">
    <source>
        <dbReference type="ARBA" id="ARBA00004575"/>
    </source>
</evidence>
<evidence type="ECO:0000256" key="8">
    <source>
        <dbReference type="SAM" id="MobiDB-lite"/>
    </source>
</evidence>
<comment type="similarity">
    <text evidence="2">Belongs to the NEMP family.</text>
</comment>
<evidence type="ECO:0000313" key="11">
    <source>
        <dbReference type="Proteomes" id="UP000677054"/>
    </source>
</evidence>
<keyword evidence="7" id="KW-0539">Nucleus</keyword>
<feature type="transmembrane region" description="Helical" evidence="9">
    <location>
        <begin position="442"/>
        <end position="468"/>
    </location>
</feature>
<evidence type="ECO:0000256" key="4">
    <source>
        <dbReference type="ARBA" id="ARBA00022729"/>
    </source>
</evidence>
<feature type="transmembrane region" description="Helical" evidence="9">
    <location>
        <begin position="505"/>
        <end position="523"/>
    </location>
</feature>
<sequence length="726" mass="82320">MSGGDRVASIWAPYTWWKSSESQDPVDTESKARQDLLHAADDVLGKADSCKAAARVVEKKTLAYQSEYIIAKAKDLVKATDEVHHKAKSVKDDVSSLNFWLSQWSSGKIIMAENDAKRVPSKCSGWFTSIEPNDDEDKGKKSTWSSWLLWLIFQSKTLKEPETAQLEVQGKSKQEGIEKEIDVQVDKNILPDKNALSMEELLKHIQPISWYEGLWSSLEFLKNKALRPELEEIIACPHHQPSKADKVDMLPYVLPGFHACIGLMRGVFRPITDLLYQEIPDASPLTAHSPPVPIHTLGGTKVFHVNKTEKASQELNIFCYHGIGSRSPQYIFTTISARVEMINASKLYDIYYGPDEAAVYQDYQEAKSGWLLSLLRFPVRSTLFKPGLLYVDNFQKTCIGIETKDAYLLSLVKQIIDPWRVILLGAGMVMFLKAGQLSESNAVYYGTGVCFGIMTSLLLLSLICSRVVPRKPVAVGLLLGGWSLSVYIFRIFFDNFYHLVTQYRNWLLGYAIITGVLTFGFLYRFQPLSSLIGVFYSSQMQEFSFLVVVGLLIFYNFPTRWINYIRALWNSTFPVRPRLLTQQEYIDQGVRETKKGLDELRNYCKSPTSTPWKQVQRLSNPKRCPCLSVSPRFRCRSSRFAEFVEGGSDISDDELLDYNHSDVSLPSDTLASGGEDDELTDIDDDDDMAERLVADEREERSNHHAKFTGRHRPPLRTLSPPIFSPS</sequence>
<feature type="compositionally biased region" description="Acidic residues" evidence="8">
    <location>
        <begin position="674"/>
        <end position="688"/>
    </location>
</feature>
<feature type="transmembrane region" description="Helical" evidence="9">
    <location>
        <begin position="474"/>
        <end position="493"/>
    </location>
</feature>
<comment type="subcellular location">
    <subcellularLocation>
        <location evidence="1">Nucleus inner membrane</location>
        <topology evidence="1">Multi-pass membrane protein</topology>
        <orientation evidence="1">Nucleoplasmic side</orientation>
    </subcellularLocation>
</comment>
<evidence type="ECO:0000256" key="2">
    <source>
        <dbReference type="ARBA" id="ARBA00005748"/>
    </source>
</evidence>
<evidence type="ECO:0000256" key="6">
    <source>
        <dbReference type="ARBA" id="ARBA00023136"/>
    </source>
</evidence>
<feature type="compositionally biased region" description="Basic residues" evidence="8">
    <location>
        <begin position="703"/>
        <end position="714"/>
    </location>
</feature>
<evidence type="ECO:0000256" key="5">
    <source>
        <dbReference type="ARBA" id="ARBA00022989"/>
    </source>
</evidence>
<evidence type="ECO:0000256" key="7">
    <source>
        <dbReference type="ARBA" id="ARBA00023242"/>
    </source>
</evidence>
<keyword evidence="3 9" id="KW-0812">Transmembrane</keyword>
<dbReference type="AlphaFoldDB" id="A0A7R9A3V4"/>
<feature type="transmembrane region" description="Helical" evidence="9">
    <location>
        <begin position="418"/>
        <end position="435"/>
    </location>
</feature>